<evidence type="ECO:0000256" key="3">
    <source>
        <dbReference type="ARBA" id="ARBA00022833"/>
    </source>
</evidence>
<dbReference type="Pfam" id="PF03101">
    <property type="entry name" value="FAR1"/>
    <property type="match status" value="1"/>
</dbReference>
<evidence type="ECO:0000313" key="8">
    <source>
        <dbReference type="Proteomes" id="UP001151287"/>
    </source>
</evidence>
<dbReference type="SMART" id="SM00575">
    <property type="entry name" value="ZnF_PMZ"/>
    <property type="match status" value="1"/>
</dbReference>
<protein>
    <recommendedName>
        <fullName evidence="6">SWIM-type domain-containing protein</fullName>
    </recommendedName>
</protein>
<dbReference type="GO" id="GO:0008270">
    <property type="term" value="F:zinc ion binding"/>
    <property type="evidence" value="ECO:0007669"/>
    <property type="project" value="UniProtKB-KW"/>
</dbReference>
<dbReference type="InterPro" id="IPR007527">
    <property type="entry name" value="Znf_SWIM"/>
</dbReference>
<evidence type="ECO:0000256" key="2">
    <source>
        <dbReference type="ARBA" id="ARBA00022771"/>
    </source>
</evidence>
<sequence length="752" mass="86478">MHRGFCALESRSFDAHQDSRRSVSLDAYVMLFLQYSPPRPRSPLIRSPFLKPRLSACLRLPPFPLVSDQIEISKMSSPPPVTTFKSSPLNQAVASSPLNLQVFSASSDVALIFSVSISLLHTHLLLSDDSEYTVRINQKRDMSENEHVAGSDNDDTRFARVQIDDPYIDLEKVIEEESRKVESIEIHVGKEFKSPDEAYGFYNLYALVKGFSIRRNQRETSRNGLSGLKFVCSKQGLSQRQKHKGKPADNSSKPKTPEKERSSTRTECKAYMRCKLVDGGIWQVSRFHDEHNHQLASNSPSKLRNLRSHRCLTMQDIEIIRSLSDQNVGPSKIAEYLAQLHGGKRRALFRPKDVSNVIATDNKKLIGVDIDRTLLFFQRKQADDPEFFYSIDADEDGFVKHIFWADGRARRAYLEFGDVVTFDTTYNTNKYSMPLAPFIGVNHHRQSIFFGMALVRSENTENFCWLFETWLKAMYEFSVFKELLKDSCLGIVKEIERDEIYEVEIKNNPDFKHWVPVSYLVKVDKEAELYSCNCKGFEFDGLLCPHAMKVMWIHGIQHLPSHYILKRWCRDANANVKRPMNERSKDAGNSLALQMFRATTLKAQFSHLVDLASKDAKSFNLVEGKLSELINKLEPLQLEDMSKKPECRASNEEPVMVMTVDEEEDVPENSVVLRDPPISRCKGRKKRPLRWKPAVEKAPIKGRTCSYCGIMAKHNIRTCPKKLEDKERGKKEVQMDDEEMDDEEEDDEEEYE</sequence>
<feature type="domain" description="SWIM-type" evidence="6">
    <location>
        <begin position="519"/>
        <end position="555"/>
    </location>
</feature>
<dbReference type="PROSITE" id="PS50966">
    <property type="entry name" value="ZF_SWIM"/>
    <property type="match status" value="1"/>
</dbReference>
<evidence type="ECO:0000256" key="4">
    <source>
        <dbReference type="PROSITE-ProRule" id="PRU00325"/>
    </source>
</evidence>
<reference evidence="7" key="1">
    <citation type="journal article" date="2022" name="Cell">
        <title>Repeat-based holocentromeres influence genome architecture and karyotype evolution.</title>
        <authorList>
            <person name="Hofstatter P.G."/>
            <person name="Thangavel G."/>
            <person name="Lux T."/>
            <person name="Neumann P."/>
            <person name="Vondrak T."/>
            <person name="Novak P."/>
            <person name="Zhang M."/>
            <person name="Costa L."/>
            <person name="Castellani M."/>
            <person name="Scott A."/>
            <person name="Toegelov H."/>
            <person name="Fuchs J."/>
            <person name="Mata-Sucre Y."/>
            <person name="Dias Y."/>
            <person name="Vanzela A.L.L."/>
            <person name="Huettel B."/>
            <person name="Almeida C.C.S."/>
            <person name="Simkova H."/>
            <person name="Souza G."/>
            <person name="Pedrosa-Harand A."/>
            <person name="Macas J."/>
            <person name="Mayer K.F.X."/>
            <person name="Houben A."/>
            <person name="Marques A."/>
        </authorList>
    </citation>
    <scope>NUCLEOTIDE SEQUENCE</scope>
    <source>
        <strain evidence="7">RhyBre1mFocal</strain>
    </source>
</reference>
<accession>A0A9Q0CMN4</accession>
<name>A0A9Q0CMN4_9POAL</name>
<feature type="compositionally biased region" description="Acidic residues" evidence="5">
    <location>
        <begin position="735"/>
        <end position="752"/>
    </location>
</feature>
<dbReference type="InterPro" id="IPR006564">
    <property type="entry name" value="Znf_PMZ"/>
</dbReference>
<evidence type="ECO:0000313" key="7">
    <source>
        <dbReference type="EMBL" id="KAJ1696797.1"/>
    </source>
</evidence>
<feature type="region of interest" description="Disordered" evidence="5">
    <location>
        <begin position="235"/>
        <end position="265"/>
    </location>
</feature>
<evidence type="ECO:0000259" key="6">
    <source>
        <dbReference type="PROSITE" id="PS50966"/>
    </source>
</evidence>
<feature type="compositionally biased region" description="Basic and acidic residues" evidence="5">
    <location>
        <begin position="255"/>
        <end position="265"/>
    </location>
</feature>
<evidence type="ECO:0000256" key="1">
    <source>
        <dbReference type="ARBA" id="ARBA00022723"/>
    </source>
</evidence>
<dbReference type="EMBL" id="JAMQYH010000002">
    <property type="protein sequence ID" value="KAJ1696797.1"/>
    <property type="molecule type" value="Genomic_DNA"/>
</dbReference>
<keyword evidence="2 4" id="KW-0863">Zinc-finger</keyword>
<keyword evidence="3" id="KW-0862">Zinc</keyword>
<feature type="compositionally biased region" description="Basic and acidic residues" evidence="5">
    <location>
        <begin position="721"/>
        <end position="734"/>
    </location>
</feature>
<keyword evidence="1" id="KW-0479">Metal-binding</keyword>
<dbReference type="PANTHER" id="PTHR47718">
    <property type="entry name" value="OS01G0519700 PROTEIN"/>
    <property type="match status" value="1"/>
</dbReference>
<gene>
    <name evidence="7" type="ORF">LUZ63_005309</name>
</gene>
<keyword evidence="8" id="KW-1185">Reference proteome</keyword>
<dbReference type="Proteomes" id="UP001151287">
    <property type="component" value="Unassembled WGS sequence"/>
</dbReference>
<dbReference type="InterPro" id="IPR018289">
    <property type="entry name" value="MULE_transposase_dom"/>
</dbReference>
<dbReference type="Pfam" id="PF04434">
    <property type="entry name" value="SWIM"/>
    <property type="match status" value="1"/>
</dbReference>
<comment type="caution">
    <text evidence="7">The sequence shown here is derived from an EMBL/GenBank/DDBJ whole genome shotgun (WGS) entry which is preliminary data.</text>
</comment>
<dbReference type="AlphaFoldDB" id="A0A9Q0CMN4"/>
<dbReference type="Pfam" id="PF10551">
    <property type="entry name" value="MULE"/>
    <property type="match status" value="1"/>
</dbReference>
<evidence type="ECO:0000256" key="5">
    <source>
        <dbReference type="SAM" id="MobiDB-lite"/>
    </source>
</evidence>
<dbReference type="InterPro" id="IPR004330">
    <property type="entry name" value="FAR1_DNA_bnd_dom"/>
</dbReference>
<feature type="region of interest" description="Disordered" evidence="5">
    <location>
        <begin position="719"/>
        <end position="752"/>
    </location>
</feature>
<organism evidence="7 8">
    <name type="scientific">Rhynchospora breviuscula</name>
    <dbReference type="NCBI Taxonomy" id="2022672"/>
    <lineage>
        <taxon>Eukaryota</taxon>
        <taxon>Viridiplantae</taxon>
        <taxon>Streptophyta</taxon>
        <taxon>Embryophyta</taxon>
        <taxon>Tracheophyta</taxon>
        <taxon>Spermatophyta</taxon>
        <taxon>Magnoliopsida</taxon>
        <taxon>Liliopsida</taxon>
        <taxon>Poales</taxon>
        <taxon>Cyperaceae</taxon>
        <taxon>Cyperoideae</taxon>
        <taxon>Rhynchosporeae</taxon>
        <taxon>Rhynchospora</taxon>
    </lineage>
</organism>
<dbReference type="OrthoDB" id="646018at2759"/>
<proteinExistence type="predicted"/>